<proteinExistence type="inferred from homology"/>
<feature type="region of interest" description="Disordered" evidence="14">
    <location>
        <begin position="338"/>
        <end position="363"/>
    </location>
</feature>
<dbReference type="InterPro" id="IPR011037">
    <property type="entry name" value="Pyrv_Knase-like_insert_dom_sf"/>
</dbReference>
<dbReference type="Gene3D" id="3.20.20.60">
    <property type="entry name" value="Phosphoenolpyruvate-binding domains"/>
    <property type="match status" value="3"/>
</dbReference>
<evidence type="ECO:0000256" key="11">
    <source>
        <dbReference type="ARBA" id="ARBA00023152"/>
    </source>
</evidence>
<dbReference type="InterPro" id="IPR001697">
    <property type="entry name" value="Pyr_Knase"/>
</dbReference>
<keyword evidence="8" id="KW-0418">Kinase</keyword>
<evidence type="ECO:0000256" key="12">
    <source>
        <dbReference type="ARBA" id="ARBA00023317"/>
    </source>
</evidence>
<feature type="domain" description="Pyruvate kinase barrel" evidence="15">
    <location>
        <begin position="379"/>
        <end position="513"/>
    </location>
</feature>
<name>A0A7R9A4S3_9CRUS</name>
<dbReference type="EMBL" id="LR901039">
    <property type="protein sequence ID" value="CAD7247646.1"/>
    <property type="molecule type" value="Genomic_DNA"/>
</dbReference>
<protein>
    <recommendedName>
        <fullName evidence="4">pyruvate kinase</fullName>
        <ecNumber evidence="4">2.7.1.40</ecNumber>
    </recommendedName>
</protein>
<dbReference type="InterPro" id="IPR015806">
    <property type="entry name" value="Pyrv_Knase_insert_dom_sf"/>
</dbReference>
<evidence type="ECO:0000256" key="5">
    <source>
        <dbReference type="ARBA" id="ARBA00022679"/>
    </source>
</evidence>
<dbReference type="Proteomes" id="UP000677054">
    <property type="component" value="Unassembled WGS sequence"/>
</dbReference>
<dbReference type="UniPathway" id="UPA00109">
    <property type="reaction ID" value="UER00188"/>
</dbReference>
<keyword evidence="5" id="KW-0808">Transferase</keyword>
<keyword evidence="17" id="KW-1185">Reference proteome</keyword>
<feature type="region of interest" description="Disordered" evidence="14">
    <location>
        <begin position="169"/>
        <end position="202"/>
    </location>
</feature>
<dbReference type="GO" id="GO:0000287">
    <property type="term" value="F:magnesium ion binding"/>
    <property type="evidence" value="ECO:0007669"/>
    <property type="project" value="InterPro"/>
</dbReference>
<keyword evidence="6" id="KW-0479">Metal-binding</keyword>
<gene>
    <name evidence="16" type="ORF">DSTB1V02_LOCUS7471</name>
</gene>
<feature type="domain" description="Pyruvate kinase barrel" evidence="15">
    <location>
        <begin position="42"/>
        <end position="115"/>
    </location>
</feature>
<dbReference type="GO" id="GO:0005524">
    <property type="term" value="F:ATP binding"/>
    <property type="evidence" value="ECO:0007669"/>
    <property type="project" value="UniProtKB-KW"/>
</dbReference>
<dbReference type="FunFam" id="2.40.33.10:FF:000001">
    <property type="entry name" value="Pyruvate kinase"/>
    <property type="match status" value="1"/>
</dbReference>
<dbReference type="AlphaFoldDB" id="A0A7R9A4S3"/>
<dbReference type="EMBL" id="CAJPEV010001522">
    <property type="protein sequence ID" value="CAG0893130.1"/>
    <property type="molecule type" value="Genomic_DNA"/>
</dbReference>
<evidence type="ECO:0000256" key="8">
    <source>
        <dbReference type="ARBA" id="ARBA00022777"/>
    </source>
</evidence>
<dbReference type="PANTHER" id="PTHR11817">
    <property type="entry name" value="PYRUVATE KINASE"/>
    <property type="match status" value="1"/>
</dbReference>
<keyword evidence="9" id="KW-0067">ATP-binding</keyword>
<evidence type="ECO:0000256" key="10">
    <source>
        <dbReference type="ARBA" id="ARBA00022842"/>
    </source>
</evidence>
<evidence type="ECO:0000256" key="7">
    <source>
        <dbReference type="ARBA" id="ARBA00022741"/>
    </source>
</evidence>
<dbReference type="EC" id="2.7.1.40" evidence="4"/>
<evidence type="ECO:0000256" key="3">
    <source>
        <dbReference type="ARBA" id="ARBA00008663"/>
    </source>
</evidence>
<evidence type="ECO:0000256" key="4">
    <source>
        <dbReference type="ARBA" id="ARBA00012142"/>
    </source>
</evidence>
<evidence type="ECO:0000256" key="13">
    <source>
        <dbReference type="ARBA" id="ARBA00048967"/>
    </source>
</evidence>
<evidence type="ECO:0000256" key="9">
    <source>
        <dbReference type="ARBA" id="ARBA00022840"/>
    </source>
</evidence>
<dbReference type="GO" id="GO:0016301">
    <property type="term" value="F:kinase activity"/>
    <property type="evidence" value="ECO:0007669"/>
    <property type="project" value="UniProtKB-KW"/>
</dbReference>
<evidence type="ECO:0000313" key="16">
    <source>
        <dbReference type="EMBL" id="CAD7247646.1"/>
    </source>
</evidence>
<keyword evidence="11" id="KW-0324">Glycolysis</keyword>
<comment type="pathway">
    <text evidence="2">Carbohydrate degradation; glycolysis; pyruvate from D-glyceraldehyde 3-phosphate: step 5/5.</text>
</comment>
<evidence type="ECO:0000256" key="1">
    <source>
        <dbReference type="ARBA" id="ARBA00001958"/>
    </source>
</evidence>
<evidence type="ECO:0000313" key="17">
    <source>
        <dbReference type="Proteomes" id="UP000677054"/>
    </source>
</evidence>
<comment type="cofactor">
    <cofactor evidence="1">
        <name>K(+)</name>
        <dbReference type="ChEBI" id="CHEBI:29103"/>
    </cofactor>
</comment>
<dbReference type="InterPro" id="IPR015813">
    <property type="entry name" value="Pyrv/PenolPyrv_kinase-like_dom"/>
</dbReference>
<sequence>MGDPGTAFGPEVPKLTGIVCTVGTVERSRRKEDRNRFGSSRTGPASRSVETLKAMYREGATIVRLDFSHGTHDYHLETLRMVREAEAEADEATGYAHCVAVALDTEGPEIRTGRVRPVCRLPFDGNASTVDRSLDALEGRSKRRSGRSIVRGIGTGDVGAKAVPGLRSVARRPRGPREALSRASVGPPTTAGSRTRDGRQGKEVVLERGRRAIVSTDPARSDACSERLIYVDRPNLATAVRPGQRIFVDDGLLSLVVRNVLDDRTVEVEVENGGCLGDRKGVNLPGVPVDLPAVTEKDEEDLEFAAAHDLDFVFASFVRDAAGVREIRSSLRDSSRKSLRDSSRKSLRDSSRKSLRDSSRKSLRERASPDRLRAIFSLRFFSLSSDFLFPRSVAEEKGAKPGRTKIVSKIENRQGLENLHEIVAESDGVMVARGDFGANGEIESLADRKSIVAACIAAGKPAIVATQTMDPTARNPLPTSAEVSDVGNAVLDGADCVMLGAETAAGERPVLAVRIAAEICAAVEANGDRDDRVPEPLERVRLSLLAFSLPR</sequence>
<evidence type="ECO:0000256" key="14">
    <source>
        <dbReference type="SAM" id="MobiDB-lite"/>
    </source>
</evidence>
<dbReference type="Pfam" id="PF00224">
    <property type="entry name" value="PK"/>
    <property type="match status" value="3"/>
</dbReference>
<dbReference type="GO" id="GO:0004743">
    <property type="term" value="F:pyruvate kinase activity"/>
    <property type="evidence" value="ECO:0007669"/>
    <property type="project" value="UniProtKB-EC"/>
</dbReference>
<keyword evidence="7" id="KW-0547">Nucleotide-binding</keyword>
<dbReference type="InterPro" id="IPR015793">
    <property type="entry name" value="Pyrv_Knase_brl"/>
</dbReference>
<evidence type="ECO:0000259" key="15">
    <source>
        <dbReference type="Pfam" id="PF00224"/>
    </source>
</evidence>
<dbReference type="OrthoDB" id="108365at2759"/>
<dbReference type="GO" id="GO:0030955">
    <property type="term" value="F:potassium ion binding"/>
    <property type="evidence" value="ECO:0007669"/>
    <property type="project" value="InterPro"/>
</dbReference>
<dbReference type="SUPFAM" id="SSF50800">
    <property type="entry name" value="PK beta-barrel domain-like"/>
    <property type="match status" value="1"/>
</dbReference>
<keyword evidence="10" id="KW-0460">Magnesium</keyword>
<comment type="catalytic activity">
    <reaction evidence="13">
        <text>pyruvate + ATP = phosphoenolpyruvate + ADP + H(+)</text>
        <dbReference type="Rhea" id="RHEA:18157"/>
        <dbReference type="ChEBI" id="CHEBI:15361"/>
        <dbReference type="ChEBI" id="CHEBI:15378"/>
        <dbReference type="ChEBI" id="CHEBI:30616"/>
        <dbReference type="ChEBI" id="CHEBI:58702"/>
        <dbReference type="ChEBI" id="CHEBI:456216"/>
        <dbReference type="EC" id="2.7.1.40"/>
    </reaction>
    <physiologicalReaction direction="right-to-left" evidence="13">
        <dbReference type="Rhea" id="RHEA:18159"/>
    </physiologicalReaction>
</comment>
<organism evidence="16">
    <name type="scientific">Darwinula stevensoni</name>
    <dbReference type="NCBI Taxonomy" id="69355"/>
    <lineage>
        <taxon>Eukaryota</taxon>
        <taxon>Metazoa</taxon>
        <taxon>Ecdysozoa</taxon>
        <taxon>Arthropoda</taxon>
        <taxon>Crustacea</taxon>
        <taxon>Oligostraca</taxon>
        <taxon>Ostracoda</taxon>
        <taxon>Podocopa</taxon>
        <taxon>Podocopida</taxon>
        <taxon>Darwinulocopina</taxon>
        <taxon>Darwinuloidea</taxon>
        <taxon>Darwinulidae</taxon>
        <taxon>Darwinula</taxon>
    </lineage>
</organism>
<reference evidence="16" key="1">
    <citation type="submission" date="2020-11" db="EMBL/GenBank/DDBJ databases">
        <authorList>
            <person name="Tran Van P."/>
        </authorList>
    </citation>
    <scope>NUCLEOTIDE SEQUENCE</scope>
</reference>
<evidence type="ECO:0000256" key="6">
    <source>
        <dbReference type="ARBA" id="ARBA00022723"/>
    </source>
</evidence>
<dbReference type="Gene3D" id="2.40.33.10">
    <property type="entry name" value="PK beta-barrel domain-like"/>
    <property type="match status" value="1"/>
</dbReference>
<keyword evidence="12" id="KW-0670">Pyruvate</keyword>
<accession>A0A7R9A4S3</accession>
<dbReference type="InterPro" id="IPR040442">
    <property type="entry name" value="Pyrv_kinase-like_dom_sf"/>
</dbReference>
<evidence type="ECO:0000256" key="2">
    <source>
        <dbReference type="ARBA" id="ARBA00004997"/>
    </source>
</evidence>
<feature type="domain" description="Pyruvate kinase barrel" evidence="15">
    <location>
        <begin position="194"/>
        <end position="335"/>
    </location>
</feature>
<comment type="similarity">
    <text evidence="3">Belongs to the pyruvate kinase family.</text>
</comment>
<dbReference type="SUPFAM" id="SSF51621">
    <property type="entry name" value="Phosphoenolpyruvate/pyruvate domain"/>
    <property type="match status" value="1"/>
</dbReference>